<evidence type="ECO:0000313" key="3">
    <source>
        <dbReference type="EMBL" id="PKA47356.1"/>
    </source>
</evidence>
<gene>
    <name evidence="3" type="ORF">AXF42_Ash017301</name>
</gene>
<sequence>MMFEQHKILWWTCEIVVKVHGKNGSLFLLVSKIYTMFEHFQERWQWDERDTQLIRRAWNRHFNKSYKDELTKARKRAKVKASTNDIADKSGHDPSWIAPEHWDELITKWSQEKWRARSQKASVSRRIEHSGSMVKHTTGSIPISQHRLVLERELGRMPTQSELFQRTHWREKGKGDFVDNKSKAVHEHYLAILAEKCRDQDGNSTPPLAFHPQAWCEATAGPRKGRLYGFGHYEHPSAVLSSAGSSSSSQSSVDLERFRSIEQELEEQRQLTQQLQEKFDQFMQAFTSQGFVFTSQPPPSS</sequence>
<proteinExistence type="predicted"/>
<dbReference type="Pfam" id="PF03004">
    <property type="entry name" value="Transposase_24"/>
    <property type="match status" value="1"/>
</dbReference>
<dbReference type="EMBL" id="KZ453531">
    <property type="protein sequence ID" value="PKA47356.1"/>
    <property type="molecule type" value="Genomic_DNA"/>
</dbReference>
<dbReference type="Proteomes" id="UP000236161">
    <property type="component" value="Unassembled WGS sequence"/>
</dbReference>
<dbReference type="AlphaFoldDB" id="A0A2H9ZVQ3"/>
<protein>
    <submittedName>
        <fullName evidence="3">Uncharacterized protein</fullName>
    </submittedName>
</protein>
<feature type="coiled-coil region" evidence="1">
    <location>
        <begin position="258"/>
        <end position="285"/>
    </location>
</feature>
<feature type="region of interest" description="Disordered" evidence="2">
    <location>
        <begin position="239"/>
        <end position="258"/>
    </location>
</feature>
<organism evidence="3 4">
    <name type="scientific">Apostasia shenzhenica</name>
    <dbReference type="NCBI Taxonomy" id="1088818"/>
    <lineage>
        <taxon>Eukaryota</taxon>
        <taxon>Viridiplantae</taxon>
        <taxon>Streptophyta</taxon>
        <taxon>Embryophyta</taxon>
        <taxon>Tracheophyta</taxon>
        <taxon>Spermatophyta</taxon>
        <taxon>Magnoliopsida</taxon>
        <taxon>Liliopsida</taxon>
        <taxon>Asparagales</taxon>
        <taxon>Orchidaceae</taxon>
        <taxon>Apostasioideae</taxon>
        <taxon>Apostasia</taxon>
    </lineage>
</organism>
<evidence type="ECO:0000313" key="4">
    <source>
        <dbReference type="Proteomes" id="UP000236161"/>
    </source>
</evidence>
<reference evidence="3 4" key="1">
    <citation type="journal article" date="2017" name="Nature">
        <title>The Apostasia genome and the evolution of orchids.</title>
        <authorList>
            <person name="Zhang G.Q."/>
            <person name="Liu K.W."/>
            <person name="Li Z."/>
            <person name="Lohaus R."/>
            <person name="Hsiao Y.Y."/>
            <person name="Niu S.C."/>
            <person name="Wang J.Y."/>
            <person name="Lin Y.C."/>
            <person name="Xu Q."/>
            <person name="Chen L.J."/>
            <person name="Yoshida K."/>
            <person name="Fujiwara S."/>
            <person name="Wang Z.W."/>
            <person name="Zhang Y.Q."/>
            <person name="Mitsuda N."/>
            <person name="Wang M."/>
            <person name="Liu G.H."/>
            <person name="Pecoraro L."/>
            <person name="Huang H.X."/>
            <person name="Xiao X.J."/>
            <person name="Lin M."/>
            <person name="Wu X.Y."/>
            <person name="Wu W.L."/>
            <person name="Chen Y.Y."/>
            <person name="Chang S.B."/>
            <person name="Sakamoto S."/>
            <person name="Ohme-Takagi M."/>
            <person name="Yagi M."/>
            <person name="Zeng S.J."/>
            <person name="Shen C.Y."/>
            <person name="Yeh C.M."/>
            <person name="Luo Y.B."/>
            <person name="Tsai W.C."/>
            <person name="Van de Peer Y."/>
            <person name="Liu Z.J."/>
        </authorList>
    </citation>
    <scope>NUCLEOTIDE SEQUENCE [LARGE SCALE GENOMIC DNA]</scope>
    <source>
        <strain evidence="4">cv. Shenzhen</strain>
        <tissue evidence="3">Stem</tissue>
    </source>
</reference>
<accession>A0A2H9ZVQ3</accession>
<dbReference type="STRING" id="1088818.A0A2H9ZVQ3"/>
<feature type="compositionally biased region" description="Low complexity" evidence="2">
    <location>
        <begin position="239"/>
        <end position="253"/>
    </location>
</feature>
<evidence type="ECO:0000256" key="1">
    <source>
        <dbReference type="SAM" id="Coils"/>
    </source>
</evidence>
<dbReference type="OrthoDB" id="651362at2759"/>
<evidence type="ECO:0000256" key="2">
    <source>
        <dbReference type="SAM" id="MobiDB-lite"/>
    </source>
</evidence>
<keyword evidence="4" id="KW-1185">Reference proteome</keyword>
<name>A0A2H9ZVQ3_9ASPA</name>
<dbReference type="InterPro" id="IPR004252">
    <property type="entry name" value="Probable_transposase_24"/>
</dbReference>
<keyword evidence="1" id="KW-0175">Coiled coil</keyword>